<dbReference type="PROSITE" id="PS50043">
    <property type="entry name" value="HTH_LUXR_2"/>
    <property type="match status" value="1"/>
</dbReference>
<dbReference type="EMBL" id="WEGI01000015">
    <property type="protein sequence ID" value="MQY30711.1"/>
    <property type="molecule type" value="Genomic_DNA"/>
</dbReference>
<dbReference type="InterPro" id="IPR016032">
    <property type="entry name" value="Sig_transdc_resp-reg_C-effctor"/>
</dbReference>
<dbReference type="PRINTS" id="PR00038">
    <property type="entry name" value="HTHLUXR"/>
</dbReference>
<dbReference type="Gene3D" id="1.10.10.10">
    <property type="entry name" value="Winged helix-like DNA-binding domain superfamily/Winged helix DNA-binding domain"/>
    <property type="match status" value="1"/>
</dbReference>
<evidence type="ECO:0000313" key="3">
    <source>
        <dbReference type="Proteomes" id="UP000431401"/>
    </source>
</evidence>
<dbReference type="SUPFAM" id="SSF48452">
    <property type="entry name" value="TPR-like"/>
    <property type="match status" value="1"/>
</dbReference>
<gene>
    <name evidence="2" type="ORF">NRB56_63140</name>
</gene>
<dbReference type="CDD" id="cd06170">
    <property type="entry name" value="LuxR_C_like"/>
    <property type="match status" value="1"/>
</dbReference>
<dbReference type="Proteomes" id="UP000431401">
    <property type="component" value="Unassembled WGS sequence"/>
</dbReference>
<evidence type="ECO:0000313" key="2">
    <source>
        <dbReference type="EMBL" id="MQY30711.1"/>
    </source>
</evidence>
<dbReference type="RefSeq" id="WP_153348009.1">
    <property type="nucleotide sequence ID" value="NZ_WEGI01000015.1"/>
</dbReference>
<keyword evidence="3" id="KW-1185">Reference proteome</keyword>
<dbReference type="AlphaFoldDB" id="A0A7K0DYE1"/>
<organism evidence="2 3">
    <name type="scientific">Nocardia aurantia</name>
    <dbReference type="NCBI Taxonomy" id="2585199"/>
    <lineage>
        <taxon>Bacteria</taxon>
        <taxon>Bacillati</taxon>
        <taxon>Actinomycetota</taxon>
        <taxon>Actinomycetes</taxon>
        <taxon>Mycobacteriales</taxon>
        <taxon>Nocardiaceae</taxon>
        <taxon>Nocardia</taxon>
    </lineage>
</organism>
<name>A0A7K0DYE1_9NOCA</name>
<sequence>MGRYRIPALIARDEQVAEVRRLLADRRIRLLTVTGIAGVGKSKLVDAALDGAAERVVAVDLAEVAEPQRVRAVVADRLGGAGSTPAHPGAEPTILFLDNCDPVARQLADELPELLARCPNLTVVTTSRRALGLYQECLFQVRPLAIAAGPGDRTPSPAAHLLRESIETLFRSATSTLTPAITEEIAAELDGVPLALELAAVAVTRIGAERTLARIRSGQPLPPPPFVDIPSRHSTVADCIQWGITDLDALATDLLLHIAASDVLTDLEEVLLLLSGERRDAIVERLAELVNRSLLEHAVAENGHFTYRMPGLVRAYCRQLLYADAARAQRIRDTRATGVGNLATEIAALLDRPGGRAAALRLTDRWYPDLVTTVEHLLARGELESAVGLIRTLEAVWIERRMLPHTESVLTGLLTAADPQVAAQCRNLLGDWALRSGRFPEAVELLSPAGDPGAARRLALAYHEAGQPERARGLLDTIRPDDAAAPRERELAAVLESLILLDDSHSDDDRRALRDRIAALPDRRDRLGLLTALGRTLLRAGTPHRALEVFRQVLRTPEPAADPMAAVAALDGCARAYRLAGPAYSVPAHRLSAATHWIRIDYALPAPTGRTAMPGSAAGAGDTAVTAVGPVLDLDAAIAYGLTAPPLPAAALDSPVSRLTKRQLEVARLVAEGMTNRMIASRLGIAEWTVVNHLRQVMTKLDCPSRLHVALVITQDAEQTA</sequence>
<dbReference type="GO" id="GO:0003677">
    <property type="term" value="F:DNA binding"/>
    <property type="evidence" value="ECO:0007669"/>
    <property type="project" value="InterPro"/>
</dbReference>
<feature type="domain" description="HTH luxR-type" evidence="1">
    <location>
        <begin position="652"/>
        <end position="717"/>
    </location>
</feature>
<proteinExistence type="predicted"/>
<evidence type="ECO:0000259" key="1">
    <source>
        <dbReference type="PROSITE" id="PS50043"/>
    </source>
</evidence>
<dbReference type="Gene3D" id="1.25.40.10">
    <property type="entry name" value="Tetratricopeptide repeat domain"/>
    <property type="match status" value="1"/>
</dbReference>
<reference evidence="2 3" key="1">
    <citation type="submission" date="2019-10" db="EMBL/GenBank/DDBJ databases">
        <title>Nocardia macrotermitis sp. nov. and Nocardia aurantia sp. nov., isolated from the gut of fungus growing-termite Macrotermes natalensis.</title>
        <authorList>
            <person name="Benndorf R."/>
            <person name="Schwitalla J."/>
            <person name="Martin K."/>
            <person name="De Beer W."/>
            <person name="Kaster A.-K."/>
            <person name="Vollmers J."/>
            <person name="Poulsen M."/>
            <person name="Beemelmanns C."/>
        </authorList>
    </citation>
    <scope>NUCLEOTIDE SEQUENCE [LARGE SCALE GENOMIC DNA]</scope>
    <source>
        <strain evidence="2 3">RB56</strain>
    </source>
</reference>
<dbReference type="Pfam" id="PF25872">
    <property type="entry name" value="HTH_77"/>
    <property type="match status" value="1"/>
</dbReference>
<dbReference type="PANTHER" id="PTHR47691">
    <property type="entry name" value="REGULATOR-RELATED"/>
    <property type="match status" value="1"/>
</dbReference>
<dbReference type="PANTHER" id="PTHR47691:SF3">
    <property type="entry name" value="HTH-TYPE TRANSCRIPTIONAL REGULATOR RV0890C-RELATED"/>
    <property type="match status" value="1"/>
</dbReference>
<dbReference type="InterPro" id="IPR011990">
    <property type="entry name" value="TPR-like_helical_dom_sf"/>
</dbReference>
<comment type="caution">
    <text evidence="2">The sequence shown here is derived from an EMBL/GenBank/DDBJ whole genome shotgun (WGS) entry which is preliminary data.</text>
</comment>
<dbReference type="OrthoDB" id="3630021at2"/>
<dbReference type="InterPro" id="IPR027417">
    <property type="entry name" value="P-loop_NTPase"/>
</dbReference>
<dbReference type="InterPro" id="IPR058852">
    <property type="entry name" value="HTH_77"/>
</dbReference>
<dbReference type="SUPFAM" id="SSF52540">
    <property type="entry name" value="P-loop containing nucleoside triphosphate hydrolases"/>
    <property type="match status" value="1"/>
</dbReference>
<dbReference type="Gene3D" id="3.40.50.300">
    <property type="entry name" value="P-loop containing nucleotide triphosphate hydrolases"/>
    <property type="match status" value="1"/>
</dbReference>
<dbReference type="InterPro" id="IPR036388">
    <property type="entry name" value="WH-like_DNA-bd_sf"/>
</dbReference>
<dbReference type="InterPro" id="IPR000792">
    <property type="entry name" value="Tscrpt_reg_LuxR_C"/>
</dbReference>
<dbReference type="SMART" id="SM00421">
    <property type="entry name" value="HTH_LUXR"/>
    <property type="match status" value="1"/>
</dbReference>
<dbReference type="Pfam" id="PF00196">
    <property type="entry name" value="GerE"/>
    <property type="match status" value="1"/>
</dbReference>
<dbReference type="GO" id="GO:0006355">
    <property type="term" value="P:regulation of DNA-templated transcription"/>
    <property type="evidence" value="ECO:0007669"/>
    <property type="project" value="InterPro"/>
</dbReference>
<dbReference type="SUPFAM" id="SSF46894">
    <property type="entry name" value="C-terminal effector domain of the bipartite response regulators"/>
    <property type="match status" value="1"/>
</dbReference>
<accession>A0A7K0DYE1</accession>
<protein>
    <recommendedName>
        <fullName evidence="1">HTH luxR-type domain-containing protein</fullName>
    </recommendedName>
</protein>